<dbReference type="GO" id="GO:0008270">
    <property type="term" value="F:zinc ion binding"/>
    <property type="evidence" value="ECO:0007669"/>
    <property type="project" value="UniProtKB-UniRule"/>
</dbReference>
<dbReference type="OrthoDB" id="9797498at2"/>
<evidence type="ECO:0000256" key="6">
    <source>
        <dbReference type="ARBA" id="ARBA00022833"/>
    </source>
</evidence>
<dbReference type="Proteomes" id="UP000234384">
    <property type="component" value="Unassembled WGS sequence"/>
</dbReference>
<keyword evidence="4 8" id="KW-0479">Metal-binding</keyword>
<dbReference type="Pfam" id="PF01979">
    <property type="entry name" value="Amidohydro_1"/>
    <property type="match status" value="1"/>
</dbReference>
<dbReference type="InterPro" id="IPR014311">
    <property type="entry name" value="Guanine_deaminase"/>
</dbReference>
<evidence type="ECO:0000256" key="2">
    <source>
        <dbReference type="ARBA" id="ARBA00006745"/>
    </source>
</evidence>
<protein>
    <recommendedName>
        <fullName evidence="3 7">Guanine deaminase</fullName>
        <shortName evidence="8">Guanase</shortName>
        <ecNumber evidence="3 7">3.5.4.3</ecNumber>
    </recommendedName>
    <alternativeName>
        <fullName evidence="8">Guanine aminohydrolase</fullName>
    </alternativeName>
</protein>
<dbReference type="AlphaFoldDB" id="A0A2I1JXY9"/>
<dbReference type="PANTHER" id="PTHR11271">
    <property type="entry name" value="GUANINE DEAMINASE"/>
    <property type="match status" value="1"/>
</dbReference>
<dbReference type="SUPFAM" id="SSF51338">
    <property type="entry name" value="Composite domain of metallo-dependent hydrolases"/>
    <property type="match status" value="1"/>
</dbReference>
<comment type="caution">
    <text evidence="10">The sequence shown here is derived from an EMBL/GenBank/DDBJ whole genome shotgun (WGS) entry which is preliminary data.</text>
</comment>
<keyword evidence="6 8" id="KW-0862">Zinc</keyword>
<dbReference type="RefSeq" id="WP_101954418.1">
    <property type="nucleotide sequence ID" value="NZ_PKHE01000014.1"/>
</dbReference>
<accession>A0A2I1JXY9</accession>
<dbReference type="NCBIfam" id="TIGR02967">
    <property type="entry name" value="guan_deamin"/>
    <property type="match status" value="1"/>
</dbReference>
<name>A0A2I1JXY9_9LACT</name>
<proteinExistence type="inferred from homology"/>
<evidence type="ECO:0000313" key="11">
    <source>
        <dbReference type="Proteomes" id="UP000234384"/>
    </source>
</evidence>
<evidence type="ECO:0000256" key="1">
    <source>
        <dbReference type="ARBA" id="ARBA00004984"/>
    </source>
</evidence>
<evidence type="ECO:0000259" key="9">
    <source>
        <dbReference type="Pfam" id="PF01979"/>
    </source>
</evidence>
<organism evidence="10 11">
    <name type="scientific">Falseniella ignava</name>
    <dbReference type="NCBI Taxonomy" id="137730"/>
    <lineage>
        <taxon>Bacteria</taxon>
        <taxon>Bacillati</taxon>
        <taxon>Bacillota</taxon>
        <taxon>Bacilli</taxon>
        <taxon>Lactobacillales</taxon>
        <taxon>Aerococcaceae</taxon>
        <taxon>Falseniella</taxon>
    </lineage>
</organism>
<dbReference type="InterPro" id="IPR051607">
    <property type="entry name" value="Metallo-dep_hydrolases"/>
</dbReference>
<keyword evidence="5 8" id="KW-0378">Hydrolase</keyword>
<dbReference type="Gene3D" id="2.30.40.10">
    <property type="entry name" value="Urease, subunit C, domain 1"/>
    <property type="match status" value="1"/>
</dbReference>
<dbReference type="InterPro" id="IPR032466">
    <property type="entry name" value="Metal_Hydrolase"/>
</dbReference>
<evidence type="ECO:0000256" key="8">
    <source>
        <dbReference type="RuleBase" id="RU366009"/>
    </source>
</evidence>
<comment type="function">
    <text evidence="8">Catalyzes the hydrolytic deamination of guanine, producing xanthine and ammonia.</text>
</comment>
<sequence>MKIFKGNLFSTPEFGKLIYGENQLIVVNDEGYIESIYDPEKDKTQYQHILSIAQEDDLLVEFDSQHILLPGFIDLHIHAPQWPQAGIALDEPLNVWLDECTFPLEGKYQDLNFATLVYQDLVRNLLAHGTTTALYFATIHREASYKLAEICAELGQRGLVGKVVMDKKDSCPDYYRDETTEVALAETELFIQQVQALNECTYQGVYPVVTPRFIPSCTDEALKGLGELAQKYDVHVQSHCSEGQWEHDTVFERYGKSDTEALRDFNLLGKKSVMAHAPYLSDHDCQIFHETQTAIAHCPISNAYFANGVLPVKRFHQKGVEIGLGSDISGGFSPSLYDNLKQAVMSSRMLEDGVDVQLPIETRGKKDSRITMTEAFYLATKAGGRALDLPIGAFEPGMACDFQVIDLQAITHPLPDFGVFNEPEQLLHRILYLANSENIKEVYVQSKLVHSRG</sequence>
<evidence type="ECO:0000256" key="7">
    <source>
        <dbReference type="NCBIfam" id="TIGR02967"/>
    </source>
</evidence>
<evidence type="ECO:0000313" key="10">
    <source>
        <dbReference type="EMBL" id="PKY88254.1"/>
    </source>
</evidence>
<evidence type="ECO:0000256" key="3">
    <source>
        <dbReference type="ARBA" id="ARBA00012781"/>
    </source>
</evidence>
<comment type="catalytic activity">
    <reaction evidence="8">
        <text>guanine + H2O + H(+) = xanthine + NH4(+)</text>
        <dbReference type="Rhea" id="RHEA:14665"/>
        <dbReference type="ChEBI" id="CHEBI:15377"/>
        <dbReference type="ChEBI" id="CHEBI:15378"/>
        <dbReference type="ChEBI" id="CHEBI:16235"/>
        <dbReference type="ChEBI" id="CHEBI:17712"/>
        <dbReference type="ChEBI" id="CHEBI:28938"/>
        <dbReference type="EC" id="3.5.4.3"/>
    </reaction>
</comment>
<comment type="similarity">
    <text evidence="2 8">Belongs to the metallo-dependent hydrolases superfamily. ATZ/TRZ family.</text>
</comment>
<dbReference type="EMBL" id="PKHE01000014">
    <property type="protein sequence ID" value="PKY88254.1"/>
    <property type="molecule type" value="Genomic_DNA"/>
</dbReference>
<dbReference type="InterPro" id="IPR006680">
    <property type="entry name" value="Amidohydro-rel"/>
</dbReference>
<feature type="domain" description="Amidohydrolase-related" evidence="9">
    <location>
        <begin position="67"/>
        <end position="449"/>
    </location>
</feature>
<dbReference type="PANTHER" id="PTHR11271:SF6">
    <property type="entry name" value="GUANINE DEAMINASE"/>
    <property type="match status" value="1"/>
</dbReference>
<dbReference type="InterPro" id="IPR011059">
    <property type="entry name" value="Metal-dep_hydrolase_composite"/>
</dbReference>
<dbReference type="Gene3D" id="3.20.20.140">
    <property type="entry name" value="Metal-dependent hydrolases"/>
    <property type="match status" value="1"/>
</dbReference>
<reference evidence="10 11" key="1">
    <citation type="submission" date="2017-12" db="EMBL/GenBank/DDBJ databases">
        <title>Phylogenetic diversity of female urinary microbiome.</title>
        <authorList>
            <person name="Thomas-White K."/>
            <person name="Wolfe A.J."/>
        </authorList>
    </citation>
    <scope>NUCLEOTIDE SEQUENCE [LARGE SCALE GENOMIC DNA]</scope>
    <source>
        <strain evidence="10 11">UMB0898</strain>
    </source>
</reference>
<dbReference type="UniPathway" id="UPA00603">
    <property type="reaction ID" value="UER00660"/>
</dbReference>
<dbReference type="GO" id="GO:0006147">
    <property type="term" value="P:guanine catabolic process"/>
    <property type="evidence" value="ECO:0007669"/>
    <property type="project" value="UniProtKB-UniRule"/>
</dbReference>
<dbReference type="EC" id="3.5.4.3" evidence="3 7"/>
<evidence type="ECO:0000256" key="4">
    <source>
        <dbReference type="ARBA" id="ARBA00022723"/>
    </source>
</evidence>
<evidence type="ECO:0000256" key="5">
    <source>
        <dbReference type="ARBA" id="ARBA00022801"/>
    </source>
</evidence>
<gene>
    <name evidence="10" type="primary">guaD</name>
    <name evidence="10" type="ORF">CYJ57_05635</name>
</gene>
<dbReference type="GO" id="GO:0008892">
    <property type="term" value="F:guanine deaminase activity"/>
    <property type="evidence" value="ECO:0007669"/>
    <property type="project" value="UniProtKB-UniRule"/>
</dbReference>
<dbReference type="GO" id="GO:0005829">
    <property type="term" value="C:cytosol"/>
    <property type="evidence" value="ECO:0007669"/>
    <property type="project" value="TreeGrafter"/>
</dbReference>
<comment type="cofactor">
    <cofactor evidence="8">
        <name>Zn(2+)</name>
        <dbReference type="ChEBI" id="CHEBI:29105"/>
    </cofactor>
    <text evidence="8">Binds 1 zinc ion per subunit.</text>
</comment>
<dbReference type="SUPFAM" id="SSF51556">
    <property type="entry name" value="Metallo-dependent hydrolases"/>
    <property type="match status" value="1"/>
</dbReference>
<comment type="pathway">
    <text evidence="1 8">Purine metabolism; guanine degradation; xanthine from guanine: step 1/1.</text>
</comment>